<dbReference type="InterPro" id="IPR007110">
    <property type="entry name" value="Ig-like_dom"/>
</dbReference>
<feature type="domain" description="Ig-like" evidence="1">
    <location>
        <begin position="133"/>
        <end position="219"/>
    </location>
</feature>
<dbReference type="SMART" id="SM00409">
    <property type="entry name" value="IG"/>
    <property type="match status" value="2"/>
</dbReference>
<reference evidence="2" key="1">
    <citation type="submission" date="2021-03" db="EMBL/GenBank/DDBJ databases">
        <authorList>
            <person name="Bekaert M."/>
        </authorList>
    </citation>
    <scope>NUCLEOTIDE SEQUENCE</scope>
</reference>
<dbReference type="InterPro" id="IPR037448">
    <property type="entry name" value="Zig-8"/>
</dbReference>
<sequence>MSYRHIVAALITCKVDVQYAYHLLTAVFMEVIGDATLLDYRRCSISNQAAVSWRKLPYITPITTGVTRFAQDSRYEAVHVPWKKQWNLSIKSVQLHDAGVYECQVGTHRKQLRQKITLHVKDIKITGTQFPEKGGIMFLFCNATGKKHAPNRINWFKNGERLFSERSEKMSIKKTISINAGVMTSSLVITDVHPDDNGTYVCRATSLEDETLITSLKVNVSNGGSSYPKRDVTRTDTLESNSAQITGMHSKVGLIYFFLTFVLLFENKYVNDSEHRDNYFKDAKTEPANE</sequence>
<dbReference type="Pfam" id="PF13927">
    <property type="entry name" value="Ig_3"/>
    <property type="match status" value="1"/>
</dbReference>
<dbReference type="CDD" id="cd00096">
    <property type="entry name" value="Ig"/>
    <property type="match status" value="1"/>
</dbReference>
<dbReference type="GO" id="GO:0032589">
    <property type="term" value="C:neuron projection membrane"/>
    <property type="evidence" value="ECO:0007669"/>
    <property type="project" value="TreeGrafter"/>
</dbReference>
<dbReference type="InterPro" id="IPR036179">
    <property type="entry name" value="Ig-like_dom_sf"/>
</dbReference>
<dbReference type="GO" id="GO:0050808">
    <property type="term" value="P:synapse organization"/>
    <property type="evidence" value="ECO:0007669"/>
    <property type="project" value="TreeGrafter"/>
</dbReference>
<dbReference type="Proteomes" id="UP000683360">
    <property type="component" value="Unassembled WGS sequence"/>
</dbReference>
<dbReference type="InterPro" id="IPR003599">
    <property type="entry name" value="Ig_sub"/>
</dbReference>
<dbReference type="SUPFAM" id="SSF48726">
    <property type="entry name" value="Immunoglobulin"/>
    <property type="match status" value="2"/>
</dbReference>
<dbReference type="AlphaFoldDB" id="A0A8S3RQY1"/>
<comment type="caution">
    <text evidence="2">The sequence shown here is derived from an EMBL/GenBank/DDBJ whole genome shotgun (WGS) entry which is preliminary data.</text>
</comment>
<organism evidence="2 3">
    <name type="scientific">Mytilus edulis</name>
    <name type="common">Blue mussel</name>
    <dbReference type="NCBI Taxonomy" id="6550"/>
    <lineage>
        <taxon>Eukaryota</taxon>
        <taxon>Metazoa</taxon>
        <taxon>Spiralia</taxon>
        <taxon>Lophotrochozoa</taxon>
        <taxon>Mollusca</taxon>
        <taxon>Bivalvia</taxon>
        <taxon>Autobranchia</taxon>
        <taxon>Pteriomorphia</taxon>
        <taxon>Mytilida</taxon>
        <taxon>Mytiloidea</taxon>
        <taxon>Mytilidae</taxon>
        <taxon>Mytilinae</taxon>
        <taxon>Mytilus</taxon>
    </lineage>
</organism>
<gene>
    <name evidence="2" type="ORF">MEDL_24971</name>
</gene>
<dbReference type="PROSITE" id="PS50835">
    <property type="entry name" value="IG_LIKE"/>
    <property type="match status" value="2"/>
</dbReference>
<evidence type="ECO:0000313" key="3">
    <source>
        <dbReference type="Proteomes" id="UP000683360"/>
    </source>
</evidence>
<accession>A0A8S3RQY1</accession>
<dbReference type="EMBL" id="CAJPWZ010001247">
    <property type="protein sequence ID" value="CAG2210906.1"/>
    <property type="molecule type" value="Genomic_DNA"/>
</dbReference>
<evidence type="ECO:0000259" key="1">
    <source>
        <dbReference type="PROSITE" id="PS50835"/>
    </source>
</evidence>
<feature type="domain" description="Ig-like" evidence="1">
    <location>
        <begin position="1"/>
        <end position="113"/>
    </location>
</feature>
<name>A0A8S3RQY1_MYTED</name>
<proteinExistence type="predicted"/>
<dbReference type="PANTHER" id="PTHR23279">
    <property type="entry name" value="DEFECTIVE PROBOSCIS EXTENSION RESPONSE DPR -RELATED"/>
    <property type="match status" value="1"/>
</dbReference>
<protein>
    <recommendedName>
        <fullName evidence="1">Ig-like domain-containing protein</fullName>
    </recommendedName>
</protein>
<dbReference type="Gene3D" id="2.60.40.10">
    <property type="entry name" value="Immunoglobulins"/>
    <property type="match status" value="2"/>
</dbReference>
<dbReference type="OrthoDB" id="190835at2759"/>
<keyword evidence="3" id="KW-1185">Reference proteome</keyword>
<dbReference type="InterPro" id="IPR013783">
    <property type="entry name" value="Ig-like_fold"/>
</dbReference>
<dbReference type="PANTHER" id="PTHR23279:SF36">
    <property type="entry name" value="DEFECTIVE PROBOSCIS EXTENSION RESPONSE 9, ISOFORM A"/>
    <property type="match status" value="1"/>
</dbReference>
<evidence type="ECO:0000313" key="2">
    <source>
        <dbReference type="EMBL" id="CAG2210906.1"/>
    </source>
</evidence>